<evidence type="ECO:0000259" key="2">
    <source>
        <dbReference type="Pfam" id="PF13193"/>
    </source>
</evidence>
<evidence type="ECO:0000313" key="3">
    <source>
        <dbReference type="EMBL" id="KPI34916.1"/>
    </source>
</evidence>
<dbReference type="VEuPathDB" id="FungiDB:AB675_3827"/>
<dbReference type="Pfam" id="PF00501">
    <property type="entry name" value="AMP-binding"/>
    <property type="match status" value="1"/>
</dbReference>
<dbReference type="Proteomes" id="UP000038010">
    <property type="component" value="Unassembled WGS sequence"/>
</dbReference>
<dbReference type="SUPFAM" id="SSF56801">
    <property type="entry name" value="Acetyl-CoA synthetase-like"/>
    <property type="match status" value="1"/>
</dbReference>
<dbReference type="RefSeq" id="XP_017994879.1">
    <property type="nucleotide sequence ID" value="XM_018143912.1"/>
</dbReference>
<organism evidence="3 4">
    <name type="scientific">Cyphellophora attinorum</name>
    <dbReference type="NCBI Taxonomy" id="1664694"/>
    <lineage>
        <taxon>Eukaryota</taxon>
        <taxon>Fungi</taxon>
        <taxon>Dikarya</taxon>
        <taxon>Ascomycota</taxon>
        <taxon>Pezizomycotina</taxon>
        <taxon>Eurotiomycetes</taxon>
        <taxon>Chaetothyriomycetidae</taxon>
        <taxon>Chaetothyriales</taxon>
        <taxon>Cyphellophoraceae</taxon>
        <taxon>Cyphellophora</taxon>
    </lineage>
</organism>
<dbReference type="InterPro" id="IPR045851">
    <property type="entry name" value="AMP-bd_C_sf"/>
</dbReference>
<dbReference type="OrthoDB" id="6509636at2759"/>
<protein>
    <submittedName>
        <fullName evidence="3">4-coumarate--CoA ligase-like 7</fullName>
    </submittedName>
</protein>
<dbReference type="GO" id="GO:0016405">
    <property type="term" value="F:CoA-ligase activity"/>
    <property type="evidence" value="ECO:0007669"/>
    <property type="project" value="TreeGrafter"/>
</dbReference>
<dbReference type="Pfam" id="PF13193">
    <property type="entry name" value="AMP-binding_C"/>
    <property type="match status" value="1"/>
</dbReference>
<dbReference type="Gene3D" id="3.40.50.12780">
    <property type="entry name" value="N-terminal domain of ligase-like"/>
    <property type="match status" value="1"/>
</dbReference>
<dbReference type="GeneID" id="28735792"/>
<dbReference type="PANTHER" id="PTHR24096">
    <property type="entry name" value="LONG-CHAIN-FATTY-ACID--COA LIGASE"/>
    <property type="match status" value="1"/>
</dbReference>
<dbReference type="InterPro" id="IPR000873">
    <property type="entry name" value="AMP-dep_synth/lig_dom"/>
</dbReference>
<feature type="domain" description="AMP-dependent synthetase/ligase" evidence="1">
    <location>
        <begin position="26"/>
        <end position="401"/>
    </location>
</feature>
<dbReference type="STRING" id="1664694.A0A0N1HKR1"/>
<gene>
    <name evidence="3" type="ORF">AB675_3827</name>
</gene>
<dbReference type="GO" id="GO:0019748">
    <property type="term" value="P:secondary metabolic process"/>
    <property type="evidence" value="ECO:0007669"/>
    <property type="project" value="TreeGrafter"/>
</dbReference>
<proteinExistence type="predicted"/>
<feature type="domain" description="AMP-binding enzyme C-terminal" evidence="2">
    <location>
        <begin position="455"/>
        <end position="534"/>
    </location>
</feature>
<dbReference type="Gene3D" id="3.30.300.30">
    <property type="match status" value="1"/>
</dbReference>
<dbReference type="EMBL" id="LFJN01000047">
    <property type="protein sequence ID" value="KPI34916.1"/>
    <property type="molecule type" value="Genomic_DNA"/>
</dbReference>
<dbReference type="PANTHER" id="PTHR24096:SF265">
    <property type="entry name" value="ENZYME, PUTATIVE (AFU_ORTHOLOGUE AFUA_5G14270)-RELATED"/>
    <property type="match status" value="1"/>
</dbReference>
<name>A0A0N1HKR1_9EURO</name>
<keyword evidence="4" id="KW-1185">Reference proteome</keyword>
<dbReference type="InterPro" id="IPR025110">
    <property type="entry name" value="AMP-bd_C"/>
</dbReference>
<comment type="caution">
    <text evidence="3">The sequence shown here is derived from an EMBL/GenBank/DDBJ whole genome shotgun (WGS) entry which is preliminary data.</text>
</comment>
<sequence length="553" mass="61511">MVFKGREPGPLPTKDILSWIFDETPQNADRPVAIDATETSRSHSFSQAKTLIQRYIAGLKARGVKKGDCVLLHSFNDIDYPLLALAIIGSGAIFAGSNPTYTAFELEHHMKVTATTWIIPESETLPTVLKAAKTTGIPNSHIIVFNPLKSQKCPSGFISYKSLLNHGSSSWVRFDSYDICKNTTAARYTSSGTSGLPKACINTHLNLIAQHEYNFAEAFYKPQYDPVKLLFPLPLFHASVSPRALTTIWKRNEMCYLMRRFEPDSYVRYIERFGITDLTVVPPMAVAVLNHAGVKDGTVSLKSVKNGIAGAAPLTRETQKRFMALLAPNTSFNQIWGMTETNCLASRFEWDEFDDTGSIGWLCPGLEAKLVDLETGTDLGDACDVRGEMCVRGEGVVPGYFDPASDKPNRRGWDEDGFYHSGDVMYKSSETGKWYIVDRVKELIKSRGFQVAPPEVEGVLLALDGVLDAAVIGVKDVAGESEVCRGYIVRRPGSESTLTEEVVNKWVSERLVKYKWLEGGIKFVDAIPKTPSGKILKRLLREEYEREQRKSKL</sequence>
<reference evidence="3 4" key="1">
    <citation type="submission" date="2015-06" db="EMBL/GenBank/DDBJ databases">
        <title>Draft genome of the ant-associated black yeast Phialophora attae CBS 131958.</title>
        <authorList>
            <person name="Moreno L.F."/>
            <person name="Stielow B.J."/>
            <person name="de Hoog S."/>
            <person name="Vicente V.A."/>
            <person name="Weiss V.A."/>
            <person name="de Vries M."/>
            <person name="Cruz L.M."/>
            <person name="Souza E.M."/>
        </authorList>
    </citation>
    <scope>NUCLEOTIDE SEQUENCE [LARGE SCALE GENOMIC DNA]</scope>
    <source>
        <strain evidence="3 4">CBS 131958</strain>
    </source>
</reference>
<dbReference type="InterPro" id="IPR042099">
    <property type="entry name" value="ANL_N_sf"/>
</dbReference>
<evidence type="ECO:0000259" key="1">
    <source>
        <dbReference type="Pfam" id="PF00501"/>
    </source>
</evidence>
<evidence type="ECO:0000313" key="4">
    <source>
        <dbReference type="Proteomes" id="UP000038010"/>
    </source>
</evidence>
<dbReference type="AlphaFoldDB" id="A0A0N1HKR1"/>
<accession>A0A0N1HKR1</accession>
<keyword evidence="3" id="KW-0436">Ligase</keyword>